<dbReference type="SUPFAM" id="SSF52047">
    <property type="entry name" value="RNI-like"/>
    <property type="match status" value="1"/>
</dbReference>
<dbReference type="AlphaFoldDB" id="A0A815WC73"/>
<proteinExistence type="predicted"/>
<gene>
    <name evidence="3" type="ORF">QVE165_LOCUS46506</name>
</gene>
<dbReference type="GO" id="GO:0006796">
    <property type="term" value="P:phosphate-containing compound metabolic process"/>
    <property type="evidence" value="ECO:0007669"/>
    <property type="project" value="UniProtKB-ARBA"/>
</dbReference>
<dbReference type="InterPro" id="IPR032675">
    <property type="entry name" value="LRR_dom_sf"/>
</dbReference>
<dbReference type="Proteomes" id="UP000663832">
    <property type="component" value="Unassembled WGS sequence"/>
</dbReference>
<protein>
    <recommendedName>
        <fullName evidence="2">F-box domain-containing protein</fullName>
    </recommendedName>
</protein>
<dbReference type="OrthoDB" id="120976at2759"/>
<evidence type="ECO:0000259" key="2">
    <source>
        <dbReference type="PROSITE" id="PS50181"/>
    </source>
</evidence>
<evidence type="ECO:0000256" key="1">
    <source>
        <dbReference type="ARBA" id="ARBA00022737"/>
    </source>
</evidence>
<dbReference type="EMBL" id="CAJNOM010000693">
    <property type="protein sequence ID" value="CAF1543445.1"/>
    <property type="molecule type" value="Genomic_DNA"/>
</dbReference>
<organism evidence="3 4">
    <name type="scientific">Adineta steineri</name>
    <dbReference type="NCBI Taxonomy" id="433720"/>
    <lineage>
        <taxon>Eukaryota</taxon>
        <taxon>Metazoa</taxon>
        <taxon>Spiralia</taxon>
        <taxon>Gnathifera</taxon>
        <taxon>Rotifera</taxon>
        <taxon>Eurotatoria</taxon>
        <taxon>Bdelloidea</taxon>
        <taxon>Adinetida</taxon>
        <taxon>Adinetidae</taxon>
        <taxon>Adineta</taxon>
    </lineage>
</organism>
<dbReference type="InterPro" id="IPR052201">
    <property type="entry name" value="LRR-containing_regulator"/>
</dbReference>
<keyword evidence="4" id="KW-1185">Reference proteome</keyword>
<dbReference type="SMART" id="SM00368">
    <property type="entry name" value="LRR_RI"/>
    <property type="match status" value="6"/>
</dbReference>
<dbReference type="SUPFAM" id="SSF81383">
    <property type="entry name" value="F-box domain"/>
    <property type="match status" value="1"/>
</dbReference>
<feature type="domain" description="F-box" evidence="2">
    <location>
        <begin position="6"/>
        <end position="53"/>
    </location>
</feature>
<dbReference type="InterPro" id="IPR001611">
    <property type="entry name" value="Leu-rich_rpt"/>
</dbReference>
<dbReference type="PROSITE" id="PS50181">
    <property type="entry name" value="FBOX"/>
    <property type="match status" value="1"/>
</dbReference>
<dbReference type="Pfam" id="PF00294">
    <property type="entry name" value="PfkB"/>
    <property type="match status" value="1"/>
</dbReference>
<comment type="caution">
    <text evidence="3">The sequence shown here is derived from an EMBL/GenBank/DDBJ whole genome shotgun (WGS) entry which is preliminary data.</text>
</comment>
<dbReference type="InterPro" id="IPR001810">
    <property type="entry name" value="F-box_dom"/>
</dbReference>
<dbReference type="InterPro" id="IPR011611">
    <property type="entry name" value="PfkB_dom"/>
</dbReference>
<dbReference type="SUPFAM" id="SSF53613">
    <property type="entry name" value="Ribokinase-like"/>
    <property type="match status" value="1"/>
</dbReference>
<accession>A0A815WC73</accession>
<name>A0A815WC73_9BILA</name>
<evidence type="ECO:0000313" key="4">
    <source>
        <dbReference type="Proteomes" id="UP000663832"/>
    </source>
</evidence>
<dbReference type="PANTHER" id="PTHR24111">
    <property type="entry name" value="LEUCINE-RICH REPEAT-CONTAINING PROTEIN 34"/>
    <property type="match status" value="1"/>
</dbReference>
<sequence length="500" mass="55942">MSNQNISTFLTLPVELVYRILDHQLDFTILCSMRNVCQRFNNIVDSYDRYQTLTTLDLESNEIRDIGAQHLTNVLRYNTTLTTLSLARNAIRDVGAQYLADGLQHSTTLTTLNLGCNQIGHVGAQYLNNALRHNTTLTTLDLTRNEIRDVGAQYLSDGLRHNTTLTTLNLGSNEIGYVGTQHLSNALQQNSTLTTLNLGGNQIGHIGAQYLSNDDNGQWLIDDCKKSNIDINQLHTTDDKTPTSYTYVISVESTGRRTFFNQRGTNSLLNDTHFDFNYLAKKKNYNLFYLGYLTLLDGLDQIINNETVASQVLKKAKEYGLETIIDFVSVHNSLYSKIAQLTLPYVDHLILNEIETGLILNQSFQQGTIEQIEQAARILMENYGVQRTVTIHFDRGAICVSRENSSTIESFYQGSFCLPNGYIKGAVGAGDAFAAGVIYGIYKKWSIQERLFCGICVAAMCLKDATSYAGVGSIEECLKLKEIFCCRTMEPTSFITDTEN</sequence>
<dbReference type="Gene3D" id="3.80.10.10">
    <property type="entry name" value="Ribonuclease Inhibitor"/>
    <property type="match status" value="1"/>
</dbReference>
<dbReference type="Gene3D" id="3.40.1190.20">
    <property type="match status" value="1"/>
</dbReference>
<dbReference type="PANTHER" id="PTHR24111:SF0">
    <property type="entry name" value="LEUCINE-RICH REPEAT-CONTAINING PROTEIN"/>
    <property type="match status" value="1"/>
</dbReference>
<dbReference type="Pfam" id="PF13516">
    <property type="entry name" value="LRR_6"/>
    <property type="match status" value="6"/>
</dbReference>
<dbReference type="InterPro" id="IPR029056">
    <property type="entry name" value="Ribokinase-like"/>
</dbReference>
<dbReference type="InterPro" id="IPR036047">
    <property type="entry name" value="F-box-like_dom_sf"/>
</dbReference>
<keyword evidence="1" id="KW-0677">Repeat</keyword>
<evidence type="ECO:0000313" key="3">
    <source>
        <dbReference type="EMBL" id="CAF1543445.1"/>
    </source>
</evidence>
<reference evidence="3" key="1">
    <citation type="submission" date="2021-02" db="EMBL/GenBank/DDBJ databases">
        <authorList>
            <person name="Nowell W R."/>
        </authorList>
    </citation>
    <scope>NUCLEOTIDE SEQUENCE</scope>
</reference>